<keyword evidence="2" id="KW-0687">Ribonucleoprotein</keyword>
<dbReference type="Pfam" id="PF22935">
    <property type="entry name" value="RM44_endonuclase"/>
    <property type="match status" value="1"/>
</dbReference>
<reference evidence="2 3" key="1">
    <citation type="journal article" date="2019" name="Commun. Biol.">
        <title>The bagworm genome reveals a unique fibroin gene that provides high tensile strength.</title>
        <authorList>
            <person name="Kono N."/>
            <person name="Nakamura H."/>
            <person name="Ohtoshi R."/>
            <person name="Tomita M."/>
            <person name="Numata K."/>
            <person name="Arakawa K."/>
        </authorList>
    </citation>
    <scope>NUCLEOTIDE SEQUENCE [LARGE SCALE GENOMIC DNA]</scope>
</reference>
<proteinExistence type="predicted"/>
<evidence type="ECO:0000313" key="3">
    <source>
        <dbReference type="Proteomes" id="UP000299102"/>
    </source>
</evidence>
<dbReference type="OrthoDB" id="444135at2759"/>
<keyword evidence="2" id="KW-0689">Ribosomal protein</keyword>
<dbReference type="Proteomes" id="UP000299102">
    <property type="component" value="Unassembled WGS sequence"/>
</dbReference>
<accession>A0A4C1SX70</accession>
<evidence type="ECO:0000313" key="2">
    <source>
        <dbReference type="EMBL" id="GBP05877.1"/>
    </source>
</evidence>
<dbReference type="GO" id="GO:0005840">
    <property type="term" value="C:ribosome"/>
    <property type="evidence" value="ECO:0007669"/>
    <property type="project" value="UniProtKB-KW"/>
</dbReference>
<comment type="caution">
    <text evidence="2">The sequence shown here is derived from an EMBL/GenBank/DDBJ whole genome shotgun (WGS) entry which is preliminary data.</text>
</comment>
<dbReference type="AlphaFoldDB" id="A0A4C1SX70"/>
<dbReference type="InterPro" id="IPR055189">
    <property type="entry name" value="RM44_endonuclase"/>
</dbReference>
<keyword evidence="3" id="KW-1185">Reference proteome</keyword>
<sequence>MCSLTSFYQRWVAPTLRELNRRAKLLATKPTPRSGYIEWNYRAELFAFGKRLQEEFDLAALNTAFTLKSYITKEEAKQRELGIEGDIQMTHNENLKKGATLLPKNMLISL</sequence>
<organism evidence="2 3">
    <name type="scientific">Eumeta variegata</name>
    <name type="common">Bagworm moth</name>
    <name type="synonym">Eumeta japonica</name>
    <dbReference type="NCBI Taxonomy" id="151549"/>
    <lineage>
        <taxon>Eukaryota</taxon>
        <taxon>Metazoa</taxon>
        <taxon>Ecdysozoa</taxon>
        <taxon>Arthropoda</taxon>
        <taxon>Hexapoda</taxon>
        <taxon>Insecta</taxon>
        <taxon>Pterygota</taxon>
        <taxon>Neoptera</taxon>
        <taxon>Endopterygota</taxon>
        <taxon>Lepidoptera</taxon>
        <taxon>Glossata</taxon>
        <taxon>Ditrysia</taxon>
        <taxon>Tineoidea</taxon>
        <taxon>Psychidae</taxon>
        <taxon>Oiketicinae</taxon>
        <taxon>Eumeta</taxon>
    </lineage>
</organism>
<dbReference type="EMBL" id="BGZK01007849">
    <property type="protein sequence ID" value="GBP05877.1"/>
    <property type="molecule type" value="Genomic_DNA"/>
</dbReference>
<gene>
    <name evidence="2" type="primary">MRPL44</name>
    <name evidence="2" type="ORF">EVAR_101505_1</name>
</gene>
<name>A0A4C1SX70_EUMVA</name>
<protein>
    <submittedName>
        <fullName evidence="2">39S ribosomal protein L44, mitochondrial</fullName>
    </submittedName>
</protein>
<dbReference type="STRING" id="151549.A0A4C1SX70"/>
<feature type="domain" description="Large ribosomal subunit protein mL44 endonuclease" evidence="1">
    <location>
        <begin position="40"/>
        <end position="101"/>
    </location>
</feature>
<evidence type="ECO:0000259" key="1">
    <source>
        <dbReference type="Pfam" id="PF22935"/>
    </source>
</evidence>